<feature type="region of interest" description="Disordered" evidence="1">
    <location>
        <begin position="172"/>
        <end position="222"/>
    </location>
</feature>
<evidence type="ECO:0000256" key="1">
    <source>
        <dbReference type="SAM" id="MobiDB-lite"/>
    </source>
</evidence>
<protein>
    <submittedName>
        <fullName evidence="2">Uncharacterized protein</fullName>
    </submittedName>
</protein>
<feature type="region of interest" description="Disordered" evidence="1">
    <location>
        <begin position="552"/>
        <end position="606"/>
    </location>
</feature>
<feature type="compositionally biased region" description="Basic and acidic residues" evidence="1">
    <location>
        <begin position="574"/>
        <end position="584"/>
    </location>
</feature>
<feature type="region of interest" description="Disordered" evidence="1">
    <location>
        <begin position="294"/>
        <end position="317"/>
    </location>
</feature>
<feature type="compositionally biased region" description="Acidic residues" evidence="1">
    <location>
        <begin position="201"/>
        <end position="212"/>
    </location>
</feature>
<dbReference type="EnsemblMetazoa" id="G12177.1">
    <property type="protein sequence ID" value="G12177.1:cds"/>
    <property type="gene ID" value="G12177"/>
</dbReference>
<evidence type="ECO:0000313" key="3">
    <source>
        <dbReference type="Proteomes" id="UP000005408"/>
    </source>
</evidence>
<name>A0A8W8I3Q7_MAGGI</name>
<feature type="compositionally biased region" description="Basic and acidic residues" evidence="1">
    <location>
        <begin position="512"/>
        <end position="521"/>
    </location>
</feature>
<dbReference type="Proteomes" id="UP000005408">
    <property type="component" value="Unassembled WGS sequence"/>
</dbReference>
<dbReference type="OMA" id="LDYIMKV"/>
<dbReference type="AlphaFoldDB" id="A0A8W8I3Q7"/>
<feature type="compositionally biased region" description="Basic and acidic residues" evidence="1">
    <location>
        <begin position="294"/>
        <end position="305"/>
    </location>
</feature>
<evidence type="ECO:0000313" key="2">
    <source>
        <dbReference type="EnsemblMetazoa" id="G12177.1:cds"/>
    </source>
</evidence>
<feature type="compositionally biased region" description="Low complexity" evidence="1">
    <location>
        <begin position="172"/>
        <end position="197"/>
    </location>
</feature>
<reference evidence="2" key="1">
    <citation type="submission" date="2022-08" db="UniProtKB">
        <authorList>
            <consortium name="EnsemblMetazoa"/>
        </authorList>
    </citation>
    <scope>IDENTIFICATION</scope>
    <source>
        <strain evidence="2">05x7-T-G4-1.051#20</strain>
    </source>
</reference>
<keyword evidence="3" id="KW-1185">Reference proteome</keyword>
<organism evidence="2 3">
    <name type="scientific">Magallana gigas</name>
    <name type="common">Pacific oyster</name>
    <name type="synonym">Crassostrea gigas</name>
    <dbReference type="NCBI Taxonomy" id="29159"/>
    <lineage>
        <taxon>Eukaryota</taxon>
        <taxon>Metazoa</taxon>
        <taxon>Spiralia</taxon>
        <taxon>Lophotrochozoa</taxon>
        <taxon>Mollusca</taxon>
        <taxon>Bivalvia</taxon>
        <taxon>Autobranchia</taxon>
        <taxon>Pteriomorphia</taxon>
        <taxon>Ostreida</taxon>
        <taxon>Ostreoidea</taxon>
        <taxon>Ostreidae</taxon>
        <taxon>Magallana</taxon>
    </lineage>
</organism>
<dbReference type="OrthoDB" id="6382611at2759"/>
<accession>A0A8W8I3Q7</accession>
<sequence>MEGGRRFYNYRNTILTKYIKVNDKKAIQVEIQRSASDSSLKKTSAKRVERKHLKEIESLLKDVIIHQIENEDRKSKKHLTECKILTGEIVRLGYTFKKKPENQILLLSDESDEDEFYARSLKIYSEKLVVFYYPLDQEDSPGSTTAMSQMVRALNSGNLSQSQTGTVSISSYFQKSTSSTSKNKTESSSGKTKTTGSMDDKCEDSEETEAGDQPESSHHDEEKYRAIKNMIKRSAPALSRRTKHRKVVATNSRLQDVYNFEDSSDSTEHRKTCKSSMLKDIGFDGGGLSLDSRLSSEDGDLHPCQDKGSPSKILADSAPRDCARRDLDFSSSRSSSEQSLVNCERNDRTESTLSVKSTKTLDSCVVSVDSDDSSCAVDSGFFKQNVCRSSKGEVDFSESANSSSNAYMQKTEVSLGYNVKFGGEKSENDSLSMTRPGSDSDLPDFSFLKRKTRASCLNQVEEKDYEELQKNQDQFDIMIQGSEIGPARLSAGEVTRSQKRPFSTMSASDEDSLPKDQDEKRLKLKRQRVKQILPKISDDQLDISQFQKRAQKNSLKDIQANDLDPLPELSSRNRRNDKSEKTSSKDIPVNDLDPLPVLSSSRNRKNEKGNKCIETDLVNIDPVSSDCRKIELFKRPQNKSVEKNNEPRVFSFKKASSSNKVKRQSILNFLSLSEQEELSGDTAGVEEDFRDSDSLESVIIDGLDDLKEPKFKDGESEAIEVEINSLGKVDELNEQHLHYLLMKHKVYLQDIFSGKVSSERHDVYKMGGKARKDLNHHVHLGLFTEEQLDVVMETLMSIFCKKHHKYLEYIMKVLLPEALIKIYMNFHKMSHKEAEDDMLEAVRTPGGIHI</sequence>
<feature type="region of interest" description="Disordered" evidence="1">
    <location>
        <begin position="488"/>
        <end position="523"/>
    </location>
</feature>
<proteinExistence type="predicted"/>